<evidence type="ECO:0000313" key="3">
    <source>
        <dbReference type="Proteomes" id="UP000708208"/>
    </source>
</evidence>
<keyword evidence="1" id="KW-0406">Ion transport</keyword>
<dbReference type="CDD" id="cd17336">
    <property type="entry name" value="MFS_SLCO_OATP"/>
    <property type="match status" value="1"/>
</dbReference>
<name>A0A8J2K9P3_9HEXA</name>
<evidence type="ECO:0000313" key="2">
    <source>
        <dbReference type="EMBL" id="CAG7731977.1"/>
    </source>
</evidence>
<feature type="transmembrane region" description="Helical" evidence="1">
    <location>
        <begin position="138"/>
        <end position="160"/>
    </location>
</feature>
<dbReference type="InterPro" id="IPR004156">
    <property type="entry name" value="OATP"/>
</dbReference>
<feature type="transmembrane region" description="Helical" evidence="1">
    <location>
        <begin position="71"/>
        <end position="90"/>
    </location>
</feature>
<keyword evidence="1" id="KW-0472">Membrane</keyword>
<organism evidence="2 3">
    <name type="scientific">Allacma fusca</name>
    <dbReference type="NCBI Taxonomy" id="39272"/>
    <lineage>
        <taxon>Eukaryota</taxon>
        <taxon>Metazoa</taxon>
        <taxon>Ecdysozoa</taxon>
        <taxon>Arthropoda</taxon>
        <taxon>Hexapoda</taxon>
        <taxon>Collembola</taxon>
        <taxon>Symphypleona</taxon>
        <taxon>Sminthuridae</taxon>
        <taxon>Allacma</taxon>
    </lineage>
</organism>
<dbReference type="Pfam" id="PF03137">
    <property type="entry name" value="OATP"/>
    <property type="match status" value="1"/>
</dbReference>
<comment type="subcellular location">
    <subcellularLocation>
        <location evidence="1">Cell membrane</location>
        <topology evidence="1">Multi-pass membrane protein</topology>
    </subcellularLocation>
</comment>
<feature type="transmembrane region" description="Helical" evidence="1">
    <location>
        <begin position="523"/>
        <end position="547"/>
    </location>
</feature>
<feature type="transmembrane region" description="Helical" evidence="1">
    <location>
        <begin position="614"/>
        <end position="635"/>
    </location>
</feature>
<keyword evidence="1" id="KW-0812">Transmembrane</keyword>
<feature type="transmembrane region" description="Helical" evidence="1">
    <location>
        <begin position="202"/>
        <end position="229"/>
    </location>
</feature>
<feature type="transmembrane region" description="Helical" evidence="1">
    <location>
        <begin position="391"/>
        <end position="412"/>
    </location>
</feature>
<feature type="transmembrane region" description="Helical" evidence="1">
    <location>
        <begin position="559"/>
        <end position="581"/>
    </location>
</feature>
<dbReference type="PANTHER" id="PTHR11388">
    <property type="entry name" value="ORGANIC ANION TRANSPORTER"/>
    <property type="match status" value="1"/>
</dbReference>
<comment type="similarity">
    <text evidence="1">Belongs to the organo anion transporter (TC 2.A.60) family.</text>
</comment>
<feature type="transmembrane region" description="Helical" evidence="1">
    <location>
        <begin position="289"/>
        <end position="310"/>
    </location>
</feature>
<dbReference type="Proteomes" id="UP000708208">
    <property type="component" value="Unassembled WGS sequence"/>
</dbReference>
<protein>
    <recommendedName>
        <fullName evidence="1">Solute carrier organic anion transporter family member</fullName>
    </recommendedName>
</protein>
<keyword evidence="1" id="KW-1133">Transmembrane helix</keyword>
<dbReference type="GO" id="GO:0016323">
    <property type="term" value="C:basolateral plasma membrane"/>
    <property type="evidence" value="ECO:0007669"/>
    <property type="project" value="TreeGrafter"/>
</dbReference>
<dbReference type="OrthoDB" id="5062115at2759"/>
<feature type="transmembrane region" description="Helical" evidence="1">
    <location>
        <begin position="352"/>
        <end position="371"/>
    </location>
</feature>
<dbReference type="NCBIfam" id="TIGR00805">
    <property type="entry name" value="oat"/>
    <property type="match status" value="1"/>
</dbReference>
<feature type="transmembrane region" description="Helical" evidence="1">
    <location>
        <begin position="424"/>
        <end position="443"/>
    </location>
</feature>
<dbReference type="GO" id="GO:0006811">
    <property type="term" value="P:monoatomic ion transport"/>
    <property type="evidence" value="ECO:0007669"/>
    <property type="project" value="UniProtKB-KW"/>
</dbReference>
<evidence type="ECO:0000256" key="1">
    <source>
        <dbReference type="RuleBase" id="RU362056"/>
    </source>
</evidence>
<dbReference type="AlphaFoldDB" id="A0A8J2K9P3"/>
<comment type="caution">
    <text evidence="2">The sequence shown here is derived from an EMBL/GenBank/DDBJ whole genome shotgun (WGS) entry which is preliminary data.</text>
</comment>
<reference evidence="2" key="1">
    <citation type="submission" date="2021-06" db="EMBL/GenBank/DDBJ databases">
        <authorList>
            <person name="Hodson N. C."/>
            <person name="Mongue J. A."/>
            <person name="Jaron S. K."/>
        </authorList>
    </citation>
    <scope>NUCLEOTIDE SEQUENCE</scope>
</reference>
<feature type="transmembrane region" description="Helical" evidence="1">
    <location>
        <begin position="241"/>
        <end position="269"/>
    </location>
</feature>
<accession>A0A8J2K9P3</accession>
<feature type="transmembrane region" description="Helical" evidence="1">
    <location>
        <begin position="110"/>
        <end position="131"/>
    </location>
</feature>
<dbReference type="GO" id="GO:0015347">
    <property type="term" value="F:sodium-independent organic anion transmembrane transporter activity"/>
    <property type="evidence" value="ECO:0007669"/>
    <property type="project" value="TreeGrafter"/>
</dbReference>
<dbReference type="PANTHER" id="PTHR11388:SF159">
    <property type="entry name" value="SOLUTE CARRIER ORGANIC ANION TRANSPORTER FAMILY MEMBER 74D"/>
    <property type="match status" value="1"/>
</dbReference>
<dbReference type="GO" id="GO:0043252">
    <property type="term" value="P:sodium-independent organic anion transport"/>
    <property type="evidence" value="ECO:0007669"/>
    <property type="project" value="TreeGrafter"/>
</dbReference>
<keyword evidence="1" id="KW-0813">Transport</keyword>
<proteinExistence type="inferred from homology"/>
<dbReference type="EMBL" id="CAJVCH010222419">
    <property type="protein sequence ID" value="CAG7731977.1"/>
    <property type="molecule type" value="Genomic_DNA"/>
</dbReference>
<sequence length="646" mass="71939">MNRPSEPNDDQVEVEEELELQELARLKPATSKENSVVYAAKDEEEEEEEKSKYGWSTFQPECLQFMSNRKAFLFVFSMTCILQGTFHTYFVAVITTLEKLFSIPSKTTGMLMSATEIGQVCSSLLLPYYVSTRHRPHWISYGSILLSIATLLTVTPHLLYPPKIPKSISVGDNLCVADEFGNHFDAGNSTEQCFDERDPPPYFLFGILFVCLLCVGLGQTAVYTLGIPYLDDNVASRDSPLYFSITIGVRILGPVFGFILGSFCTRLFIYPGEEPEGMTPLNPRWLGAWWLGMLFISSLLFITSVLIYGFPQTLNKKRHKENIAELAAMDDATGPKLSNFPMTLKRLFVNRILMLRTCSSVLHLLPISGLYTFLPKYLESQFRLAAFEANIYTGIAGILVMGIGIFSSGVYIRTREPDAKTVALWVACSAIIYAAGMAALMFAGCDQQDIIVDDFRSPSCETEHCTNCADIYSPVCADNKTFLSICHAGCHTYNNQTKEYECDCTSTPPTPGLCPSTCNLFHLYSFIFIVIVLVHSSSEVGSMLLTLRCVRPADKAMALGLVQCAIGLLGNVPCPIIYGSIVDSTCKMWVTSRSGCHQSTGHCWLYDSNKFRVYFHGTTSFFMFLASLFDISIYFKAQDIQINASS</sequence>
<gene>
    <name evidence="2" type="ORF">AFUS01_LOCUS20524</name>
</gene>
<keyword evidence="3" id="KW-1185">Reference proteome</keyword>